<sequence length="110" mass="12934">MRGEYQVIYSPAALDDLRHIFNYIAHVLLAGQAAQNQIVHIRKEIRKLDLFPEKHEQVDWEPWVSMGTRKMSVDNYVVYYRVDNESKSVTIVRIFYGGRDVEHIIQDGIE</sequence>
<dbReference type="HOGENOM" id="CLU_147162_6_3_9"/>
<gene>
    <name evidence="2" type="ORF">GCWU000342_01560</name>
</gene>
<organism evidence="2 3">
    <name type="scientific">Shuttleworthella satelles DSM 14600</name>
    <dbReference type="NCBI Taxonomy" id="626523"/>
    <lineage>
        <taxon>Bacteria</taxon>
        <taxon>Bacillati</taxon>
        <taxon>Bacillota</taxon>
        <taxon>Clostridia</taxon>
        <taxon>Lachnospirales</taxon>
        <taxon>Lachnospiraceae</taxon>
        <taxon>Shuttleworthella</taxon>
    </lineage>
</organism>
<proteinExistence type="predicted"/>
<reference evidence="2" key="1">
    <citation type="submission" date="2009-04" db="EMBL/GenBank/DDBJ databases">
        <authorList>
            <person name="Weinstock G."/>
            <person name="Sodergren E."/>
            <person name="Clifton S."/>
            <person name="Fulton L."/>
            <person name="Fulton B."/>
            <person name="Courtney L."/>
            <person name="Fronick C."/>
            <person name="Harrison M."/>
            <person name="Strong C."/>
            <person name="Farmer C."/>
            <person name="Delahaunty K."/>
            <person name="Markovic C."/>
            <person name="Hall O."/>
            <person name="Minx P."/>
            <person name="Tomlinson C."/>
            <person name="Mitreva M."/>
            <person name="Nelson J."/>
            <person name="Hou S."/>
            <person name="Wollam A."/>
            <person name="Pepin K.H."/>
            <person name="Johnson M."/>
            <person name="Bhonagiri V."/>
            <person name="Nash W.E."/>
            <person name="Warren W."/>
            <person name="Chinwalla A."/>
            <person name="Mardis E.R."/>
            <person name="Wilson R.K."/>
        </authorList>
    </citation>
    <scope>NUCLEOTIDE SEQUENCE [LARGE SCALE GENOMIC DNA]</scope>
    <source>
        <strain evidence="2">DSM 14600</strain>
    </source>
</reference>
<dbReference type="RefSeq" id="WP_006906558.1">
    <property type="nucleotide sequence ID" value="NZ_GG665866.1"/>
</dbReference>
<comment type="caution">
    <text evidence="2">The sequence shown here is derived from an EMBL/GenBank/DDBJ whole genome shotgun (WGS) entry which is preliminary data.</text>
</comment>
<dbReference type="eggNOG" id="COG3668">
    <property type="taxonomic scope" value="Bacteria"/>
</dbReference>
<dbReference type="InterPro" id="IPR007712">
    <property type="entry name" value="RelE/ParE_toxin"/>
</dbReference>
<name>C4GC73_9FIRM</name>
<evidence type="ECO:0000313" key="2">
    <source>
        <dbReference type="EMBL" id="EEP28015.1"/>
    </source>
</evidence>
<dbReference type="EMBL" id="ACIP02000003">
    <property type="protein sequence ID" value="EEP28015.1"/>
    <property type="molecule type" value="Genomic_DNA"/>
</dbReference>
<protein>
    <submittedName>
        <fullName evidence="2">Addiction module toxin, RelE/StbE family</fullName>
    </submittedName>
</protein>
<dbReference type="Pfam" id="PF05016">
    <property type="entry name" value="ParE_toxin"/>
    <property type="match status" value="1"/>
</dbReference>
<dbReference type="InterPro" id="IPR035093">
    <property type="entry name" value="RelE/ParE_toxin_dom_sf"/>
</dbReference>
<evidence type="ECO:0000256" key="1">
    <source>
        <dbReference type="ARBA" id="ARBA00022649"/>
    </source>
</evidence>
<keyword evidence="3" id="KW-1185">Reference proteome</keyword>
<dbReference type="Proteomes" id="UP000003494">
    <property type="component" value="Unassembled WGS sequence"/>
</dbReference>
<dbReference type="STRING" id="626523.GCWU000342_01560"/>
<dbReference type="SUPFAM" id="SSF143011">
    <property type="entry name" value="RelE-like"/>
    <property type="match status" value="1"/>
</dbReference>
<dbReference type="Gene3D" id="3.30.2310.20">
    <property type="entry name" value="RelE-like"/>
    <property type="match status" value="1"/>
</dbReference>
<keyword evidence="1" id="KW-1277">Toxin-antitoxin system</keyword>
<dbReference type="AlphaFoldDB" id="C4GC73"/>
<evidence type="ECO:0000313" key="3">
    <source>
        <dbReference type="Proteomes" id="UP000003494"/>
    </source>
</evidence>
<accession>C4GC73</accession>